<evidence type="ECO:0000256" key="6">
    <source>
        <dbReference type="SAM" id="Phobius"/>
    </source>
</evidence>
<evidence type="ECO:0000313" key="9">
    <source>
        <dbReference type="Proteomes" id="UP000049979"/>
    </source>
</evidence>
<dbReference type="Proteomes" id="UP000049979">
    <property type="component" value="Unassembled WGS sequence"/>
</dbReference>
<feature type="transmembrane region" description="Helical" evidence="6">
    <location>
        <begin position="126"/>
        <end position="149"/>
    </location>
</feature>
<keyword evidence="9" id="KW-1185">Reference proteome</keyword>
<protein>
    <submittedName>
        <fullName evidence="8">YihY family inner membrane protein</fullName>
    </submittedName>
</protein>
<reference evidence="7" key="1">
    <citation type="submission" date="2015-05" db="EMBL/GenBank/DDBJ databases">
        <authorList>
            <person name="Wang D.B."/>
            <person name="Wang M."/>
        </authorList>
    </citation>
    <scope>NUCLEOTIDE SEQUENCE [LARGE SCALE GENOMIC DNA]</scope>
    <source>
        <strain evidence="7">M72</strain>
    </source>
</reference>
<evidence type="ECO:0000256" key="5">
    <source>
        <dbReference type="ARBA" id="ARBA00023136"/>
    </source>
</evidence>
<reference evidence="8 10" key="3">
    <citation type="journal article" date="2019" name="Nat. Med.">
        <title>A library of human gut bacterial isolates paired with longitudinal multiomics data enables mechanistic microbiome research.</title>
        <authorList>
            <person name="Poyet M."/>
            <person name="Groussin M."/>
            <person name="Gibbons S.M."/>
            <person name="Avila-Pacheco J."/>
            <person name="Jiang X."/>
            <person name="Kearney S.M."/>
            <person name="Perrotta A.R."/>
            <person name="Berdy B."/>
            <person name="Zhao S."/>
            <person name="Lieberman T.D."/>
            <person name="Swanson P.K."/>
            <person name="Smith M."/>
            <person name="Roesemann S."/>
            <person name="Alexander J.E."/>
            <person name="Rich S.A."/>
            <person name="Livny J."/>
            <person name="Vlamakis H."/>
            <person name="Clish C."/>
            <person name="Bullock K."/>
            <person name="Deik A."/>
            <person name="Scott J."/>
            <person name="Pierce K.A."/>
            <person name="Xavier R.J."/>
            <person name="Alm E.J."/>
        </authorList>
    </citation>
    <scope>NUCLEOTIDE SEQUENCE [LARGE SCALE GENOMIC DNA]</scope>
    <source>
        <strain evidence="8 10">BIOML-A1</strain>
    </source>
</reference>
<sequence length="276" mass="31635">MQKAIRLVTRFLAKCQKDKINAYSAQIAFFIILSIIPFLMVFSSMLQYTSITEDMVFEIIERVMPQYVAPFLVTLVKEIYTRSMGIISVTAIIAIWSAAKGIQYMADGLNAVHELKETRNWFVLRFWAVIYTIVFLVAIVFTLVVLVFGNSLRHLAADYLPFIAHLVKIIIKFRGLILLLLLILFFDVIFTALPNTKLTFKSQLPGATACAAAWYVFSFGLSIYVDYFNGFSMYGSLTTIALIMLWLYFCMYIMMMTVEFNVFLEAYRNGSLNLET</sequence>
<dbReference type="Pfam" id="PF03631">
    <property type="entry name" value="Virul_fac_BrkB"/>
    <property type="match status" value="1"/>
</dbReference>
<feature type="transmembrane region" description="Helical" evidence="6">
    <location>
        <begin position="204"/>
        <end position="225"/>
    </location>
</feature>
<dbReference type="EMBL" id="WNAL01000001">
    <property type="protein sequence ID" value="MTR80137.1"/>
    <property type="molecule type" value="Genomic_DNA"/>
</dbReference>
<evidence type="ECO:0000313" key="7">
    <source>
        <dbReference type="EMBL" id="CRL38027.1"/>
    </source>
</evidence>
<evidence type="ECO:0000256" key="3">
    <source>
        <dbReference type="ARBA" id="ARBA00022692"/>
    </source>
</evidence>
<evidence type="ECO:0000313" key="10">
    <source>
        <dbReference type="Proteomes" id="UP000446657"/>
    </source>
</evidence>
<name>A0A0M6WMM1_9FIRM</name>
<evidence type="ECO:0000256" key="4">
    <source>
        <dbReference type="ARBA" id="ARBA00022989"/>
    </source>
</evidence>
<proteinExistence type="predicted"/>
<evidence type="ECO:0000256" key="2">
    <source>
        <dbReference type="ARBA" id="ARBA00022475"/>
    </source>
</evidence>
<evidence type="ECO:0000256" key="1">
    <source>
        <dbReference type="ARBA" id="ARBA00004651"/>
    </source>
</evidence>
<keyword evidence="4 6" id="KW-1133">Transmembrane helix</keyword>
<feature type="transmembrane region" description="Helical" evidence="6">
    <location>
        <begin position="231"/>
        <end position="254"/>
    </location>
</feature>
<evidence type="ECO:0000313" key="8">
    <source>
        <dbReference type="EMBL" id="MTR80137.1"/>
    </source>
</evidence>
<dbReference type="STRING" id="301302.ERS852420_00624"/>
<dbReference type="RefSeq" id="WP_055067814.1">
    <property type="nucleotide sequence ID" value="NZ_CP173697.1"/>
</dbReference>
<organism evidence="7 9">
    <name type="scientific">Roseburia faecis</name>
    <dbReference type="NCBI Taxonomy" id="301302"/>
    <lineage>
        <taxon>Bacteria</taxon>
        <taxon>Bacillati</taxon>
        <taxon>Bacillota</taxon>
        <taxon>Clostridia</taxon>
        <taxon>Lachnospirales</taxon>
        <taxon>Lachnospiraceae</taxon>
        <taxon>Roseburia</taxon>
    </lineage>
</organism>
<dbReference type="GeneID" id="99746154"/>
<keyword evidence="2" id="KW-1003">Cell membrane</keyword>
<dbReference type="PANTHER" id="PTHR30213:SF0">
    <property type="entry name" value="UPF0761 MEMBRANE PROTEIN YIHY"/>
    <property type="match status" value="1"/>
</dbReference>
<keyword evidence="3 6" id="KW-0812">Transmembrane</keyword>
<reference evidence="9" key="2">
    <citation type="submission" date="2015-05" db="EMBL/GenBank/DDBJ databases">
        <authorList>
            <consortium name="Pathogen Informatics"/>
        </authorList>
    </citation>
    <scope>NUCLEOTIDE SEQUENCE [LARGE SCALE GENOMIC DNA]</scope>
    <source>
        <strain evidence="9">M72</strain>
    </source>
</reference>
<dbReference type="Proteomes" id="UP000446657">
    <property type="component" value="Unassembled WGS sequence"/>
</dbReference>
<dbReference type="EMBL" id="CVRR01000019">
    <property type="protein sequence ID" value="CRL38027.1"/>
    <property type="molecule type" value="Genomic_DNA"/>
</dbReference>
<dbReference type="AlphaFoldDB" id="A0A0M6WMM1"/>
<keyword evidence="5 6" id="KW-0472">Membrane</keyword>
<feature type="transmembrane region" description="Helical" evidence="6">
    <location>
        <begin position="79"/>
        <end position="99"/>
    </location>
</feature>
<accession>A0A0M6WMM1</accession>
<dbReference type="PANTHER" id="PTHR30213">
    <property type="entry name" value="INNER MEMBRANE PROTEIN YHJD"/>
    <property type="match status" value="1"/>
</dbReference>
<comment type="subcellular location">
    <subcellularLocation>
        <location evidence="1">Cell membrane</location>
        <topology evidence="1">Multi-pass membrane protein</topology>
    </subcellularLocation>
</comment>
<dbReference type="GO" id="GO:0005886">
    <property type="term" value="C:plasma membrane"/>
    <property type="evidence" value="ECO:0007669"/>
    <property type="project" value="UniProtKB-SubCell"/>
</dbReference>
<feature type="transmembrane region" description="Helical" evidence="6">
    <location>
        <begin position="169"/>
        <end position="192"/>
    </location>
</feature>
<dbReference type="OrthoDB" id="9775903at2"/>
<dbReference type="PIRSF" id="PIRSF035875">
    <property type="entry name" value="RNase_BN"/>
    <property type="match status" value="1"/>
</dbReference>
<gene>
    <name evidence="8" type="ORF">GMD30_00130</name>
    <name evidence="7" type="ORF">M72_05561</name>
</gene>
<feature type="transmembrane region" description="Helical" evidence="6">
    <location>
        <begin position="20"/>
        <end position="42"/>
    </location>
</feature>
<dbReference type="NCBIfam" id="TIGR00765">
    <property type="entry name" value="yihY_not_rbn"/>
    <property type="match status" value="1"/>
</dbReference>
<dbReference type="InterPro" id="IPR017039">
    <property type="entry name" value="Virul_fac_BrkB"/>
</dbReference>